<keyword evidence="16" id="KW-1185">Reference proteome</keyword>
<evidence type="ECO:0000313" key="15">
    <source>
        <dbReference type="EMBL" id="MXN64977.1"/>
    </source>
</evidence>
<dbReference type="Pfam" id="PF07733">
    <property type="entry name" value="DNA_pol3_alpha"/>
    <property type="match status" value="1"/>
</dbReference>
<dbReference type="InterPro" id="IPR004013">
    <property type="entry name" value="PHP_dom"/>
</dbReference>
<accession>A0A7X3LTS4</accession>
<evidence type="ECO:0000256" key="10">
    <source>
        <dbReference type="ARBA" id="ARBA00022932"/>
    </source>
</evidence>
<evidence type="ECO:0000256" key="3">
    <source>
        <dbReference type="ARBA" id="ARBA00012417"/>
    </source>
</evidence>
<reference evidence="15 16" key="1">
    <citation type="submission" date="2019-12" db="EMBL/GenBank/DDBJ databases">
        <authorList>
            <person name="Li M."/>
        </authorList>
    </citation>
    <scope>NUCLEOTIDE SEQUENCE [LARGE SCALE GENOMIC DNA]</scope>
    <source>
        <strain evidence="15 16">GBMRC 2046</strain>
    </source>
</reference>
<dbReference type="PANTHER" id="PTHR32294:SF4">
    <property type="entry name" value="ERROR-PRONE DNA POLYMERASE"/>
    <property type="match status" value="1"/>
</dbReference>
<dbReference type="GO" id="GO:0003676">
    <property type="term" value="F:nucleic acid binding"/>
    <property type="evidence" value="ECO:0007669"/>
    <property type="project" value="InterPro"/>
</dbReference>
<dbReference type="SMART" id="SM00481">
    <property type="entry name" value="POLIIIAc"/>
    <property type="match status" value="1"/>
</dbReference>
<dbReference type="GO" id="GO:0005737">
    <property type="term" value="C:cytoplasm"/>
    <property type="evidence" value="ECO:0007669"/>
    <property type="project" value="UniProtKB-SubCell"/>
</dbReference>
<dbReference type="EC" id="2.7.7.7" evidence="3 13"/>
<dbReference type="GO" id="GO:0009432">
    <property type="term" value="P:SOS response"/>
    <property type="evidence" value="ECO:0007669"/>
    <property type="project" value="UniProtKB-ARBA"/>
</dbReference>
<dbReference type="HAMAP" id="MF_01902">
    <property type="entry name" value="DNApol_error_prone"/>
    <property type="match status" value="1"/>
</dbReference>
<dbReference type="Gene3D" id="3.20.20.140">
    <property type="entry name" value="Metal-dependent hydrolases"/>
    <property type="match status" value="1"/>
</dbReference>
<dbReference type="GO" id="GO:0006281">
    <property type="term" value="P:DNA repair"/>
    <property type="evidence" value="ECO:0007669"/>
    <property type="project" value="UniProtKB-UniRule"/>
</dbReference>
<gene>
    <name evidence="15" type="primary">dnaE</name>
    <name evidence="13" type="synonym">dnaE2</name>
    <name evidence="15" type="ORF">GR183_08665</name>
</gene>
<dbReference type="GO" id="GO:0003887">
    <property type="term" value="F:DNA-directed DNA polymerase activity"/>
    <property type="evidence" value="ECO:0007669"/>
    <property type="project" value="UniProtKB-UniRule"/>
</dbReference>
<sequence length="1109" mass="123929">MAYAELCAATNFSFLRGASHPEELVSRAAELGLTGFGVCDRNSLAGVVRAHMAAKEAGLAFVVGCRLSFLDETPDILAWPRDREAYGRLTRLLTVGNRRAPKGECHLSLDDLLAWGEGVVLAPLPGRQEDARLPVLLARLTERFGKAVRLAVHLGYGPLDQRRLARLEKVAGEARVPLMATNDVLYHTPERRPLQDVITCIRLHETLESAGRKLQANAERHLKGEEEMLRLFREAPRAVAETMRVMREIDFSLDELRYEYPDESWGGRIDPQVELERLAREGAKRRYPDGVPEKVSRAIDHELGLVAELEYAPYFLTVHDIVGFARSRGILCQGRGSAANSVVCFCLGITEVDPERADLLFERFISPERREPPDIDVDFEHERREEVIQYIYGKYGRERAGLAATVITYRSRSAVREVGKVFGLSEDVLSRISGTIWGWSSGGVAERELKEAGLDPADSRLARVARLSKEIIGFPRHLSQHVGGFVITRGRLDEVVPVMNAAMDDRTNIEWDKDDLESLGMLKIDVLALGMLTAIRKALDLLRDHYDEDYSVATIPPEEPEVYDMLCRADSVGVFQVESRAQMTMLPRLRPRDFYDLVIEVAIVRPGPIQGDMVHPYLRRRQGLEKVTYPKKELEEVLGKTKGVPLFQEQAMKIAIVAAGFTPGEADRLRRAMATFKRVGTIGTFQTKMIEGMTANGYERDFAERCFRQIEGFGEYGFPESHAASFALLVYASAWIKARYPDVFLAGLLNAQPLGFYAPAQLVRDAREHGVEVRDVDINLSDWDATLEPGVRAAGRLHPVHAEMRGTVKSDKAVRLGFRQVKGVGQEDMRRLVENRGHGYDSVRDLWLRSNLPRSVIERLAEADAFRSLGLDRRAALWAAQGLEDGGTLQRLPLFDKAELGDLRKEPDADLPPMPPGEHVVADYRTLTLSLKAHPASFVRPKLDAMRVLRCEGLRTMRNNHWTSVAGLVLVRQRPGTASGVIFMTIEDETGIANVVVWPKVFERFRAVVLGARFVKVSGKVQSDQGVIHVIANRLEDATPLLSALSEDALCDESLARADEVKHPVPEQRHKVRPAATLVKLMQEVPEIAADVEGLRGTRAAMPKGRNFH</sequence>
<evidence type="ECO:0000256" key="6">
    <source>
        <dbReference type="ARBA" id="ARBA00022679"/>
    </source>
</evidence>
<evidence type="ECO:0000256" key="1">
    <source>
        <dbReference type="ARBA" id="ARBA00004496"/>
    </source>
</evidence>
<keyword evidence="6 13" id="KW-0808">Transferase</keyword>
<dbReference type="InterPro" id="IPR004805">
    <property type="entry name" value="DnaE2/DnaE/PolC"/>
</dbReference>
<dbReference type="NCBIfam" id="TIGR00594">
    <property type="entry name" value="polc"/>
    <property type="match status" value="1"/>
</dbReference>
<dbReference type="GO" id="GO:0008408">
    <property type="term" value="F:3'-5' exonuclease activity"/>
    <property type="evidence" value="ECO:0007669"/>
    <property type="project" value="InterPro"/>
</dbReference>
<dbReference type="RefSeq" id="WP_160775208.1">
    <property type="nucleotide sequence ID" value="NZ_WUMV01000003.1"/>
</dbReference>
<dbReference type="InterPro" id="IPR004365">
    <property type="entry name" value="NA-bd_OB_tRNA"/>
</dbReference>
<dbReference type="Gene3D" id="1.10.150.870">
    <property type="match status" value="1"/>
</dbReference>
<dbReference type="InterPro" id="IPR011708">
    <property type="entry name" value="DNA_pol3_alpha_NTPase_dom"/>
</dbReference>
<dbReference type="FunFam" id="1.10.150.870:FF:000002">
    <property type="entry name" value="Error-prone DNA polymerase"/>
    <property type="match status" value="1"/>
</dbReference>
<comment type="subcellular location">
    <subcellularLocation>
        <location evidence="1 13">Cytoplasm</location>
    </subcellularLocation>
</comment>
<evidence type="ECO:0000256" key="11">
    <source>
        <dbReference type="ARBA" id="ARBA00023204"/>
    </source>
</evidence>
<dbReference type="AlphaFoldDB" id="A0A7X3LTS4"/>
<evidence type="ECO:0000256" key="12">
    <source>
        <dbReference type="ARBA" id="ARBA00049244"/>
    </source>
</evidence>
<dbReference type="InterPro" id="IPR016195">
    <property type="entry name" value="Pol/histidinol_Pase-like"/>
</dbReference>
<dbReference type="CDD" id="cd07434">
    <property type="entry name" value="PHP_PolIIIA_DnaE2"/>
    <property type="match status" value="1"/>
</dbReference>
<dbReference type="Proteomes" id="UP000433101">
    <property type="component" value="Unassembled WGS sequence"/>
</dbReference>
<comment type="caution">
    <text evidence="15">The sequence shown here is derived from an EMBL/GenBank/DDBJ whole genome shotgun (WGS) entry which is preliminary data.</text>
</comment>
<evidence type="ECO:0000256" key="7">
    <source>
        <dbReference type="ARBA" id="ARBA00022695"/>
    </source>
</evidence>
<evidence type="ECO:0000256" key="2">
    <source>
        <dbReference type="ARBA" id="ARBA00007391"/>
    </source>
</evidence>
<organism evidence="15 16">
    <name type="scientific">Stappia sediminis</name>
    <dbReference type="NCBI Taxonomy" id="2692190"/>
    <lineage>
        <taxon>Bacteria</taxon>
        <taxon>Pseudomonadati</taxon>
        <taxon>Pseudomonadota</taxon>
        <taxon>Alphaproteobacteria</taxon>
        <taxon>Hyphomicrobiales</taxon>
        <taxon>Stappiaceae</taxon>
        <taxon>Stappia</taxon>
    </lineage>
</organism>
<dbReference type="InterPro" id="IPR040982">
    <property type="entry name" value="DNA_pol3_finger"/>
</dbReference>
<feature type="domain" description="Polymerase/histidinol phosphatase N-terminal" evidence="14">
    <location>
        <begin position="4"/>
        <end position="71"/>
    </location>
</feature>
<evidence type="ECO:0000256" key="13">
    <source>
        <dbReference type="HAMAP-Rule" id="MF_01902"/>
    </source>
</evidence>
<evidence type="ECO:0000313" key="16">
    <source>
        <dbReference type="Proteomes" id="UP000433101"/>
    </source>
</evidence>
<dbReference type="SUPFAM" id="SSF89550">
    <property type="entry name" value="PHP domain-like"/>
    <property type="match status" value="1"/>
</dbReference>
<dbReference type="InterPro" id="IPR003141">
    <property type="entry name" value="Pol/His_phosphatase_N"/>
</dbReference>
<name>A0A7X3LTS4_9HYPH</name>
<keyword evidence="11 13" id="KW-0234">DNA repair</keyword>
<comment type="function">
    <text evidence="13">DNA polymerase involved in damage-induced mutagenesis and translesion synthesis (TLS). It is not the major replicative DNA polymerase.</text>
</comment>
<proteinExistence type="inferred from homology"/>
<keyword evidence="9 13" id="KW-0227">DNA damage</keyword>
<dbReference type="Pfam" id="PF02811">
    <property type="entry name" value="PHP"/>
    <property type="match status" value="1"/>
</dbReference>
<dbReference type="GO" id="GO:0006260">
    <property type="term" value="P:DNA replication"/>
    <property type="evidence" value="ECO:0007669"/>
    <property type="project" value="UniProtKB-KW"/>
</dbReference>
<keyword evidence="8 13" id="KW-0235">DNA replication</keyword>
<evidence type="ECO:0000256" key="8">
    <source>
        <dbReference type="ARBA" id="ARBA00022705"/>
    </source>
</evidence>
<dbReference type="NCBIfam" id="NF004225">
    <property type="entry name" value="PRK05672.1"/>
    <property type="match status" value="1"/>
</dbReference>
<comment type="similarity">
    <text evidence="2 13">Belongs to the DNA polymerase type-C family. DnaE2 subfamily.</text>
</comment>
<evidence type="ECO:0000256" key="9">
    <source>
        <dbReference type="ARBA" id="ARBA00022763"/>
    </source>
</evidence>
<dbReference type="Pfam" id="PF01336">
    <property type="entry name" value="tRNA_anti-codon"/>
    <property type="match status" value="1"/>
</dbReference>
<dbReference type="InterPro" id="IPR029460">
    <property type="entry name" value="DNAPol_HHH"/>
</dbReference>
<dbReference type="EMBL" id="WUMV01000003">
    <property type="protein sequence ID" value="MXN64977.1"/>
    <property type="molecule type" value="Genomic_DNA"/>
</dbReference>
<protein>
    <recommendedName>
        <fullName evidence="4 13">Error-prone DNA polymerase</fullName>
        <ecNumber evidence="3 13">2.7.7.7</ecNumber>
    </recommendedName>
</protein>
<evidence type="ECO:0000259" key="14">
    <source>
        <dbReference type="SMART" id="SM00481"/>
    </source>
</evidence>
<evidence type="ECO:0000256" key="5">
    <source>
        <dbReference type="ARBA" id="ARBA00022490"/>
    </source>
</evidence>
<dbReference type="InterPro" id="IPR023073">
    <property type="entry name" value="DnaE2"/>
</dbReference>
<evidence type="ECO:0000256" key="4">
    <source>
        <dbReference type="ARBA" id="ARBA00017273"/>
    </source>
</evidence>
<dbReference type="PANTHER" id="PTHR32294">
    <property type="entry name" value="DNA POLYMERASE III SUBUNIT ALPHA"/>
    <property type="match status" value="1"/>
</dbReference>
<dbReference type="CDD" id="cd04485">
    <property type="entry name" value="DnaE_OBF"/>
    <property type="match status" value="1"/>
</dbReference>
<comment type="catalytic activity">
    <reaction evidence="12 13">
        <text>DNA(n) + a 2'-deoxyribonucleoside 5'-triphosphate = DNA(n+1) + diphosphate</text>
        <dbReference type="Rhea" id="RHEA:22508"/>
        <dbReference type="Rhea" id="RHEA-COMP:17339"/>
        <dbReference type="Rhea" id="RHEA-COMP:17340"/>
        <dbReference type="ChEBI" id="CHEBI:33019"/>
        <dbReference type="ChEBI" id="CHEBI:61560"/>
        <dbReference type="ChEBI" id="CHEBI:173112"/>
        <dbReference type="EC" id="2.7.7.7"/>
    </reaction>
</comment>
<dbReference type="Pfam" id="PF17657">
    <property type="entry name" value="DNA_pol3_finger"/>
    <property type="match status" value="1"/>
</dbReference>
<keyword evidence="7 13" id="KW-0548">Nucleotidyltransferase</keyword>
<dbReference type="Pfam" id="PF14579">
    <property type="entry name" value="HHH_6"/>
    <property type="match status" value="1"/>
</dbReference>
<keyword evidence="10 13" id="KW-0239">DNA-directed DNA polymerase</keyword>
<keyword evidence="5 13" id="KW-0963">Cytoplasm</keyword>